<dbReference type="EMBL" id="MF144115">
    <property type="protein sequence ID" value="ATY46488.1"/>
    <property type="molecule type" value="Genomic_DNA"/>
</dbReference>
<sequence length="103" mass="11596">MVELSKFKSTWISSKNVRDFLGKKLVVQNFDIVDGMYGSNIVLYVKVVDGDNEYPTMKVRLNRVSIENLERKGVTQAEELIGKAIKLSTVKTRMGESVLVDLA</sequence>
<dbReference type="GeneID" id="40236065"/>
<accession>A0A2H4RBQ9</accession>
<proteinExistence type="predicted"/>
<dbReference type="RefSeq" id="YP_009639276.1">
    <property type="nucleotide sequence ID" value="NC_042347.1"/>
</dbReference>
<organism evidence="1 2">
    <name type="scientific">Sulfolobus ellipsoid virus 1</name>
    <dbReference type="NCBI Taxonomy" id="2056194"/>
    <lineage>
        <taxon>Viruses</taxon>
        <taxon>Viruses incertae sedis</taxon>
        <taxon>Ovaliviridae</taxon>
        <taxon>Alphaovalivirus</taxon>
        <taxon>Alphaovalivirus fumarolicaense</taxon>
    </lineage>
</organism>
<name>A0A2H4RBQ9_9VIRU</name>
<protein>
    <submittedName>
        <fullName evidence="1">Uncharacterized protein</fullName>
    </submittedName>
</protein>
<evidence type="ECO:0000313" key="2">
    <source>
        <dbReference type="Proteomes" id="UP000242614"/>
    </source>
</evidence>
<keyword evidence="2" id="KW-1185">Reference proteome</keyword>
<evidence type="ECO:0000313" key="1">
    <source>
        <dbReference type="EMBL" id="ATY46488.1"/>
    </source>
</evidence>
<dbReference type="KEGG" id="vg:40236065"/>
<reference evidence="1" key="1">
    <citation type="journal article" date="2018" name="J. Virol.">
        <title>A novel Sulfolobus virus with an exceptional capsid architecture.</title>
        <authorList>
            <person name="Wang H."/>
            <person name="Guo Z."/>
            <person name="Feng H."/>
            <person name="Chen Y."/>
            <person name="Hernandez W."/>
            <person name="Dai X."/>
            <person name="Zhang Z."/>
            <person name="Zheng X."/>
            <person name="Lopez M.M."/>
            <person name="Fu Y."/>
            <person name="Zhang C."/>
            <person name="Zhu P."/>
            <person name="Huang L."/>
        </authorList>
    </citation>
    <scope>NUCLEOTIDE SEQUENCE [LARGE SCALE GENOMIC DNA]</scope>
    <source>
        <strain evidence="1">CR_L</strain>
    </source>
</reference>
<dbReference type="Proteomes" id="UP000242614">
    <property type="component" value="Segment"/>
</dbReference>